<protein>
    <submittedName>
        <fullName evidence="2">Uncharacterized protein</fullName>
    </submittedName>
</protein>
<dbReference type="EMBL" id="CP054569">
    <property type="protein sequence ID" value="QKQ46262.1"/>
    <property type="molecule type" value="Genomic_DNA"/>
</dbReference>
<sequence>MRAGAASRVPGEAGSLGAQLENFAAQCVITDQAITEVINFRTASGRFVDGLLIVRPYYSENAKRGALVAVVDISARLAAEREAREIKDTVEDLVATLPMAFFRLREEIDGNRRISYLVGHTDRFLRTSLNQIHMNSGGLPRPNVLEDYSGRPPAPRSKNPAAGIRPSRSICPCTAPRTKAGCASAPRLSLLALVDDLLDLSKMEADKSWTAMPSRGRCASATMPRRACPSSDTPPASARSRSRAPAPPA</sequence>
<evidence type="ECO:0000256" key="1">
    <source>
        <dbReference type="SAM" id="MobiDB-lite"/>
    </source>
</evidence>
<evidence type="ECO:0000313" key="3">
    <source>
        <dbReference type="Proteomes" id="UP000509782"/>
    </source>
</evidence>
<organism evidence="2 3">
    <name type="scientific">Achromobacter denitrificans</name>
    <name type="common">Alcaligenes denitrificans</name>
    <dbReference type="NCBI Taxonomy" id="32002"/>
    <lineage>
        <taxon>Bacteria</taxon>
        <taxon>Pseudomonadati</taxon>
        <taxon>Pseudomonadota</taxon>
        <taxon>Betaproteobacteria</taxon>
        <taxon>Burkholderiales</taxon>
        <taxon>Alcaligenaceae</taxon>
        <taxon>Achromobacter</taxon>
    </lineage>
</organism>
<feature type="region of interest" description="Disordered" evidence="1">
    <location>
        <begin position="209"/>
        <end position="249"/>
    </location>
</feature>
<dbReference type="AlphaFoldDB" id="A0A6N0JGR4"/>
<dbReference type="Proteomes" id="UP000509782">
    <property type="component" value="Chromosome"/>
</dbReference>
<gene>
    <name evidence="2" type="ORF">FOC81_06000</name>
</gene>
<evidence type="ECO:0000313" key="2">
    <source>
        <dbReference type="EMBL" id="QKQ46262.1"/>
    </source>
</evidence>
<proteinExistence type="predicted"/>
<dbReference type="RefSeq" id="WP_174715921.1">
    <property type="nucleotide sequence ID" value="NZ_CP054569.1"/>
</dbReference>
<name>A0A6N0JGR4_ACHDE</name>
<feature type="region of interest" description="Disordered" evidence="1">
    <location>
        <begin position="140"/>
        <end position="169"/>
    </location>
</feature>
<reference evidence="2 3" key="1">
    <citation type="submission" date="2020-05" db="EMBL/GenBank/DDBJ databases">
        <title>FDA dAtabase for Regulatory Grade micrObial Sequences (FDA-ARGOS): Supporting development and validation of Infectious Disease Dx tests.</title>
        <authorList>
            <person name="Sproer C."/>
            <person name="Gronow S."/>
            <person name="Severitt S."/>
            <person name="Schroder I."/>
            <person name="Tallon L."/>
            <person name="Sadzewicz L."/>
            <person name="Zhao X."/>
            <person name="Vavikolanu K."/>
            <person name="Mehta A."/>
            <person name="Aluvathingal J."/>
            <person name="Nadendla S."/>
            <person name="Myers T."/>
            <person name="Yan Y."/>
            <person name="Sichtig H."/>
        </authorList>
    </citation>
    <scope>NUCLEOTIDE SEQUENCE [LARGE SCALE GENOMIC DNA]</scope>
    <source>
        <strain evidence="2 3">FDAARGOS_787</strain>
    </source>
</reference>
<accession>A0A6N0JGR4</accession>